<gene>
    <name evidence="1" type="ORF">llap_17919</name>
</gene>
<accession>A0A2I0TDC3</accession>
<reference evidence="2" key="1">
    <citation type="submission" date="2017-11" db="EMBL/GenBank/DDBJ databases">
        <authorList>
            <person name="Lima N.C."/>
            <person name="Parody-Merino A.M."/>
            <person name="Battley P.F."/>
            <person name="Fidler A.E."/>
            <person name="Prosdocimi F."/>
        </authorList>
    </citation>
    <scope>NUCLEOTIDE SEQUENCE [LARGE SCALE GENOMIC DNA]</scope>
</reference>
<protein>
    <recommendedName>
        <fullName evidence="3">Rna-directed dna polymerase from mobile element jockey-like</fullName>
    </recommendedName>
</protein>
<dbReference type="PANTHER" id="PTHR33332">
    <property type="entry name" value="REVERSE TRANSCRIPTASE DOMAIN-CONTAINING PROTEIN"/>
    <property type="match status" value="1"/>
</dbReference>
<dbReference type="AlphaFoldDB" id="A0A2I0TDC3"/>
<sequence length="110" mass="11837">MTLSGVPQGSVLGPGLFNTFINEIDSGIECSLSKLVDDTKLSGAIDMPKEHNTIQRDLGHTQEVDPCELHEVQQGQVQGPIPGLGQALVSIKAGGMKELRAALPRRTWVY</sequence>
<evidence type="ECO:0008006" key="3">
    <source>
        <dbReference type="Google" id="ProtNLM"/>
    </source>
</evidence>
<evidence type="ECO:0000313" key="1">
    <source>
        <dbReference type="EMBL" id="PKU31776.1"/>
    </source>
</evidence>
<evidence type="ECO:0000313" key="2">
    <source>
        <dbReference type="Proteomes" id="UP000233556"/>
    </source>
</evidence>
<dbReference type="Proteomes" id="UP000233556">
    <property type="component" value="Unassembled WGS sequence"/>
</dbReference>
<organism evidence="1 2">
    <name type="scientific">Limosa lapponica baueri</name>
    <dbReference type="NCBI Taxonomy" id="1758121"/>
    <lineage>
        <taxon>Eukaryota</taxon>
        <taxon>Metazoa</taxon>
        <taxon>Chordata</taxon>
        <taxon>Craniata</taxon>
        <taxon>Vertebrata</taxon>
        <taxon>Euteleostomi</taxon>
        <taxon>Archelosauria</taxon>
        <taxon>Archosauria</taxon>
        <taxon>Dinosauria</taxon>
        <taxon>Saurischia</taxon>
        <taxon>Theropoda</taxon>
        <taxon>Coelurosauria</taxon>
        <taxon>Aves</taxon>
        <taxon>Neognathae</taxon>
        <taxon>Neoaves</taxon>
        <taxon>Charadriiformes</taxon>
        <taxon>Scolopacidae</taxon>
        <taxon>Limosa</taxon>
    </lineage>
</organism>
<proteinExistence type="predicted"/>
<dbReference type="EMBL" id="KZ512289">
    <property type="protein sequence ID" value="PKU31776.1"/>
    <property type="molecule type" value="Genomic_DNA"/>
</dbReference>
<reference evidence="2" key="2">
    <citation type="submission" date="2017-12" db="EMBL/GenBank/DDBJ databases">
        <title>Genome sequence of the Bar-tailed Godwit (Limosa lapponica baueri).</title>
        <authorList>
            <person name="Lima N.C.B."/>
            <person name="Parody-Merino A.M."/>
            <person name="Battley P.F."/>
            <person name="Fidler A.E."/>
            <person name="Prosdocimi F."/>
        </authorList>
    </citation>
    <scope>NUCLEOTIDE SEQUENCE [LARGE SCALE GENOMIC DNA]</scope>
</reference>
<keyword evidence="2" id="KW-1185">Reference proteome</keyword>
<name>A0A2I0TDC3_LIMLA</name>
<dbReference type="OrthoDB" id="416454at2759"/>